<feature type="compositionally biased region" description="Basic and acidic residues" evidence="1">
    <location>
        <begin position="495"/>
        <end position="511"/>
    </location>
</feature>
<dbReference type="Proteomes" id="UP001330434">
    <property type="component" value="Chromosome"/>
</dbReference>
<feature type="compositionally biased region" description="Basic and acidic residues" evidence="1">
    <location>
        <begin position="36"/>
        <end position="47"/>
    </location>
</feature>
<keyword evidence="4" id="KW-1185">Reference proteome</keyword>
<keyword evidence="2" id="KW-0732">Signal</keyword>
<dbReference type="RefSeq" id="WP_331255251.1">
    <property type="nucleotide sequence ID" value="NZ_JAVHWZ010000001.1"/>
</dbReference>
<feature type="region of interest" description="Disordered" evidence="1">
    <location>
        <begin position="30"/>
        <end position="51"/>
    </location>
</feature>
<feature type="chain" id="PRO_5047353402" evidence="2">
    <location>
        <begin position="21"/>
        <end position="717"/>
    </location>
</feature>
<reference evidence="3 4" key="1">
    <citation type="journal article" date="2024" name="Environ. Microbiol.">
        <title>Novel evolutionary insights on the interactions of the Holosporales (Alphaproteobacteria) with eukaryotic hosts from comparative genomics.</title>
        <authorList>
            <person name="Giovannini M."/>
            <person name="Petroni G."/>
            <person name="Castelli M."/>
        </authorList>
    </citation>
    <scope>NUCLEOTIDE SEQUENCE [LARGE SCALE GENOMIC DNA]</scope>
    <source>
        <strain evidence="3 4">US_Bl 15I1</strain>
    </source>
</reference>
<gene>
    <name evidence="3" type="ORF">Bealeia1_00549</name>
</gene>
<evidence type="ECO:0000256" key="2">
    <source>
        <dbReference type="SAM" id="SignalP"/>
    </source>
</evidence>
<name>A0ABZ2C3W6_9PROT</name>
<evidence type="ECO:0000313" key="4">
    <source>
        <dbReference type="Proteomes" id="UP001330434"/>
    </source>
</evidence>
<feature type="region of interest" description="Disordered" evidence="1">
    <location>
        <begin position="480"/>
        <end position="511"/>
    </location>
</feature>
<dbReference type="EMBL" id="CP133270">
    <property type="protein sequence ID" value="WVX66373.1"/>
    <property type="molecule type" value="Genomic_DNA"/>
</dbReference>
<feature type="region of interest" description="Disordered" evidence="1">
    <location>
        <begin position="538"/>
        <end position="572"/>
    </location>
</feature>
<sequence>MKKFSAFLLCASCLSAESFAMMEPLEEKQIVSSRQSSEKEEASEKETPSPQTLVSQFAQRAQLSVRLFKENGIPINFESFIKACPKIDENMPDEDVFQILGNIIHVSGTISQSFKVKPVVREYDLLKANFITWKNTLSFLKNKNSQFSKKGVKDLAQDVFQFETKFFDFYQKYGDIKFVTPEEYVIKMQLLADQMNEIGSQAFSSFKKRELFSSSAPTSEQIKAIELLAGFYCIQGRYLRNVWSSVLSQSNPLLKPQQIVACLRKNIESLERSSELYEIVFGMNHDNETEEANADITVNILTVFGQLDVYCTTHNITHPFTPQNKKIKKQSLKNKIKLFKQKKDRIRFLNEQFEKMKMMTSNHTSEKNKLEAKKDVLQHLQNTNDNTSSLEAPASLKLAYHYVPKIDDTAKSIEDVLNSTTMILFYAGEYDKALVRFKLYEEEMKEQLEPDALIFRAFLKSFTGDSSEIIALHNDLKQKRKAANARQRQKMISTIKDRIESSKDDVNPDTEIKVPRRILPAKTTSVISNNNNLLLEDSAPSYKESKDKKKKRHEEKLKEKEENSSSDDETSLQVDTAQKFLKKEESFPKIQPQFYLTSTAWRVHLSIESSEWKFTKDELKTYFEALGCRVKESRGKGGHQGAELPTRLVIKDATDTVLFIIPIGGFFTLPAWDQAFVPFYLRKEISNVRAKFGAFGGNVHEGQRPIEDKQKIFAEHE</sequence>
<evidence type="ECO:0000256" key="1">
    <source>
        <dbReference type="SAM" id="MobiDB-lite"/>
    </source>
</evidence>
<feature type="signal peptide" evidence="2">
    <location>
        <begin position="1"/>
        <end position="20"/>
    </location>
</feature>
<protein>
    <submittedName>
        <fullName evidence="3">Uncharacterized protein</fullName>
    </submittedName>
</protein>
<feature type="compositionally biased region" description="Basic residues" evidence="1">
    <location>
        <begin position="480"/>
        <end position="489"/>
    </location>
</feature>
<proteinExistence type="predicted"/>
<evidence type="ECO:0000313" key="3">
    <source>
        <dbReference type="EMBL" id="WVX66373.1"/>
    </source>
</evidence>
<accession>A0ABZ2C3W6</accession>
<feature type="compositionally biased region" description="Basic and acidic residues" evidence="1">
    <location>
        <begin position="554"/>
        <end position="563"/>
    </location>
</feature>
<organism evidence="3 4">
    <name type="scientific">Candidatus Bealeia paramacronuclearis</name>
    <dbReference type="NCBI Taxonomy" id="1921001"/>
    <lineage>
        <taxon>Bacteria</taxon>
        <taxon>Pseudomonadati</taxon>
        <taxon>Pseudomonadota</taxon>
        <taxon>Alphaproteobacteria</taxon>
        <taxon>Holosporales</taxon>
        <taxon>Holosporaceae</taxon>
        <taxon>Candidatus Bealeia</taxon>
    </lineage>
</organism>